<dbReference type="Proteomes" id="UP000807716">
    <property type="component" value="Unassembled WGS sequence"/>
</dbReference>
<name>A0A9P6U1E7_9FUNG</name>
<accession>A0A9P6U1E7</accession>
<protein>
    <submittedName>
        <fullName evidence="2">Uncharacterized protein</fullName>
    </submittedName>
</protein>
<evidence type="ECO:0000313" key="3">
    <source>
        <dbReference type="Proteomes" id="UP000807716"/>
    </source>
</evidence>
<dbReference type="OrthoDB" id="2421005at2759"/>
<feature type="chain" id="PRO_5040481100" evidence="1">
    <location>
        <begin position="21"/>
        <end position="130"/>
    </location>
</feature>
<organism evidence="2 3">
    <name type="scientific">Actinomortierella ambigua</name>
    <dbReference type="NCBI Taxonomy" id="1343610"/>
    <lineage>
        <taxon>Eukaryota</taxon>
        <taxon>Fungi</taxon>
        <taxon>Fungi incertae sedis</taxon>
        <taxon>Mucoromycota</taxon>
        <taxon>Mortierellomycotina</taxon>
        <taxon>Mortierellomycetes</taxon>
        <taxon>Mortierellales</taxon>
        <taxon>Mortierellaceae</taxon>
        <taxon>Actinomortierella</taxon>
    </lineage>
</organism>
<comment type="caution">
    <text evidence="2">The sequence shown here is derived from an EMBL/GenBank/DDBJ whole genome shotgun (WGS) entry which is preliminary data.</text>
</comment>
<dbReference type="AlphaFoldDB" id="A0A9P6U1E7"/>
<proteinExistence type="predicted"/>
<keyword evidence="3" id="KW-1185">Reference proteome</keyword>
<reference evidence="2" key="1">
    <citation type="journal article" date="2020" name="Fungal Divers.">
        <title>Resolving the Mortierellaceae phylogeny through synthesis of multi-gene phylogenetics and phylogenomics.</title>
        <authorList>
            <person name="Vandepol N."/>
            <person name="Liber J."/>
            <person name="Desiro A."/>
            <person name="Na H."/>
            <person name="Kennedy M."/>
            <person name="Barry K."/>
            <person name="Grigoriev I.V."/>
            <person name="Miller A.N."/>
            <person name="O'Donnell K."/>
            <person name="Stajich J.E."/>
            <person name="Bonito G."/>
        </authorList>
    </citation>
    <scope>NUCLEOTIDE SEQUENCE</scope>
    <source>
        <strain evidence="2">BC1065</strain>
    </source>
</reference>
<dbReference type="EMBL" id="JAAAJB010000482">
    <property type="protein sequence ID" value="KAG0255041.1"/>
    <property type="molecule type" value="Genomic_DNA"/>
</dbReference>
<feature type="signal peptide" evidence="1">
    <location>
        <begin position="1"/>
        <end position="20"/>
    </location>
</feature>
<evidence type="ECO:0000256" key="1">
    <source>
        <dbReference type="SAM" id="SignalP"/>
    </source>
</evidence>
<evidence type="ECO:0000313" key="2">
    <source>
        <dbReference type="EMBL" id="KAG0255041.1"/>
    </source>
</evidence>
<gene>
    <name evidence="2" type="ORF">DFQ27_006493</name>
</gene>
<keyword evidence="1" id="KW-0732">Signal</keyword>
<sequence length="130" mass="14501">MVRPIVSLILLAQLCLAVLAIQFDQLNEKSVWIYGRAYSISFTGVSQSDRAKRWQVDLMVLGAKCNEEVCAQDGPVARIADNYRLSKKLKWTVPSTLAHHGKGFFVQLSNKGNEPLIKSEIFAIEHVGTL</sequence>